<dbReference type="InterPro" id="IPR050595">
    <property type="entry name" value="Bact_response_regulator"/>
</dbReference>
<dbReference type="InterPro" id="IPR011006">
    <property type="entry name" value="CheY-like_superfamily"/>
</dbReference>
<dbReference type="Gene3D" id="3.40.50.2300">
    <property type="match status" value="1"/>
</dbReference>
<reference evidence="4 5" key="1">
    <citation type="submission" date="2019-02" db="EMBL/GenBank/DDBJ databases">
        <title>Deep-cultivation of Planctomycetes and their phenomic and genomic characterization uncovers novel biology.</title>
        <authorList>
            <person name="Wiegand S."/>
            <person name="Jogler M."/>
            <person name="Boedeker C."/>
            <person name="Pinto D."/>
            <person name="Vollmers J."/>
            <person name="Rivas-Marin E."/>
            <person name="Kohn T."/>
            <person name="Peeters S.H."/>
            <person name="Heuer A."/>
            <person name="Rast P."/>
            <person name="Oberbeckmann S."/>
            <person name="Bunk B."/>
            <person name="Jeske O."/>
            <person name="Meyerdierks A."/>
            <person name="Storesund J.E."/>
            <person name="Kallscheuer N."/>
            <person name="Luecker S."/>
            <person name="Lage O.M."/>
            <person name="Pohl T."/>
            <person name="Merkel B.J."/>
            <person name="Hornburger P."/>
            <person name="Mueller R.-W."/>
            <person name="Bruemmer F."/>
            <person name="Labrenz M."/>
            <person name="Spormann A.M."/>
            <person name="Op Den Camp H."/>
            <person name="Overmann J."/>
            <person name="Amann R."/>
            <person name="Jetten M.S.M."/>
            <person name="Mascher T."/>
            <person name="Medema M.H."/>
            <person name="Devos D.P."/>
            <person name="Kaster A.-K."/>
            <person name="Ovreas L."/>
            <person name="Rohde M."/>
            <person name="Galperin M.Y."/>
            <person name="Jogler C."/>
        </authorList>
    </citation>
    <scope>NUCLEOTIDE SEQUENCE [LARGE SCALE GENOMIC DNA]</scope>
    <source>
        <strain evidence="4 5">Poly51</strain>
    </source>
</reference>
<dbReference type="InterPro" id="IPR001789">
    <property type="entry name" value="Sig_transdc_resp-reg_receiver"/>
</dbReference>
<dbReference type="Proteomes" id="UP000318288">
    <property type="component" value="Unassembled WGS sequence"/>
</dbReference>
<organism evidence="4 5">
    <name type="scientific">Rubripirellula tenax</name>
    <dbReference type="NCBI Taxonomy" id="2528015"/>
    <lineage>
        <taxon>Bacteria</taxon>
        <taxon>Pseudomonadati</taxon>
        <taxon>Planctomycetota</taxon>
        <taxon>Planctomycetia</taxon>
        <taxon>Pirellulales</taxon>
        <taxon>Pirellulaceae</taxon>
        <taxon>Rubripirellula</taxon>
    </lineage>
</organism>
<proteinExistence type="predicted"/>
<keyword evidence="1 2" id="KW-0597">Phosphoprotein</keyword>
<dbReference type="SUPFAM" id="SSF52172">
    <property type="entry name" value="CheY-like"/>
    <property type="match status" value="1"/>
</dbReference>
<dbReference type="InterPro" id="IPR058245">
    <property type="entry name" value="NreC/VraR/RcsB-like_REC"/>
</dbReference>
<dbReference type="GO" id="GO:0000160">
    <property type="term" value="P:phosphorelay signal transduction system"/>
    <property type="evidence" value="ECO:0007669"/>
    <property type="project" value="InterPro"/>
</dbReference>
<sequence>MSIGVLLVEDDVHDVDAVKRAFAKFPPTTFELTHVTRFSDAIQAQKEGRFHVILLDLGLPDSVGLKGLEKLMARASDTPVIVLTGHDDDEMALRGIELGAQEFLCKNDLQPQRLVRAVRHAIKRKQCQIGKTASESDEALQERLAEMAEGVRELNFGVSEKIIELQKTELSQIQRDLVSDIDAKTKASLNMVNNAVPAADFIPFEPEP</sequence>
<gene>
    <name evidence="4" type="primary">rssB</name>
    <name evidence="4" type="ORF">Poly51_53110</name>
</gene>
<evidence type="ECO:0000259" key="3">
    <source>
        <dbReference type="PROSITE" id="PS50110"/>
    </source>
</evidence>
<evidence type="ECO:0000313" key="4">
    <source>
        <dbReference type="EMBL" id="TWU47511.1"/>
    </source>
</evidence>
<dbReference type="PANTHER" id="PTHR44591:SF3">
    <property type="entry name" value="RESPONSE REGULATORY DOMAIN-CONTAINING PROTEIN"/>
    <property type="match status" value="1"/>
</dbReference>
<dbReference type="OrthoDB" id="291124at2"/>
<comment type="caution">
    <text evidence="4">The sequence shown here is derived from an EMBL/GenBank/DDBJ whole genome shotgun (WGS) entry which is preliminary data.</text>
</comment>
<protein>
    <submittedName>
        <fullName evidence="4">Swarming motility regulation protein RssB</fullName>
    </submittedName>
</protein>
<dbReference type="Pfam" id="PF00072">
    <property type="entry name" value="Response_reg"/>
    <property type="match status" value="1"/>
</dbReference>
<dbReference type="AlphaFoldDB" id="A0A5C6EIP3"/>
<dbReference type="PANTHER" id="PTHR44591">
    <property type="entry name" value="STRESS RESPONSE REGULATOR PROTEIN 1"/>
    <property type="match status" value="1"/>
</dbReference>
<feature type="domain" description="Response regulatory" evidence="3">
    <location>
        <begin position="4"/>
        <end position="121"/>
    </location>
</feature>
<name>A0A5C6EIP3_9BACT</name>
<evidence type="ECO:0000256" key="2">
    <source>
        <dbReference type="PROSITE-ProRule" id="PRU00169"/>
    </source>
</evidence>
<dbReference type="PROSITE" id="PS50110">
    <property type="entry name" value="RESPONSE_REGULATORY"/>
    <property type="match status" value="1"/>
</dbReference>
<dbReference type="CDD" id="cd17535">
    <property type="entry name" value="REC_NarL-like"/>
    <property type="match status" value="1"/>
</dbReference>
<evidence type="ECO:0000313" key="5">
    <source>
        <dbReference type="Proteomes" id="UP000318288"/>
    </source>
</evidence>
<dbReference type="EMBL" id="SJPW01000007">
    <property type="protein sequence ID" value="TWU47511.1"/>
    <property type="molecule type" value="Genomic_DNA"/>
</dbReference>
<keyword evidence="5" id="KW-1185">Reference proteome</keyword>
<dbReference type="RefSeq" id="WP_146461347.1">
    <property type="nucleotide sequence ID" value="NZ_SJPW01000007.1"/>
</dbReference>
<evidence type="ECO:0000256" key="1">
    <source>
        <dbReference type="ARBA" id="ARBA00022553"/>
    </source>
</evidence>
<accession>A0A5C6EIP3</accession>
<dbReference type="SMART" id="SM00448">
    <property type="entry name" value="REC"/>
    <property type="match status" value="1"/>
</dbReference>
<feature type="modified residue" description="4-aspartylphosphate" evidence="2">
    <location>
        <position position="56"/>
    </location>
</feature>